<comment type="caution">
    <text evidence="2">The sequence shown here is derived from an EMBL/GenBank/DDBJ whole genome shotgun (WGS) entry which is preliminary data.</text>
</comment>
<keyword evidence="3" id="KW-1185">Reference proteome</keyword>
<reference evidence="2" key="1">
    <citation type="submission" date="2020-09" db="EMBL/GenBank/DDBJ databases">
        <authorList>
            <person name="Kim M.K."/>
        </authorList>
    </citation>
    <scope>NUCLEOTIDE SEQUENCE</scope>
    <source>
        <strain evidence="2">BT664</strain>
    </source>
</reference>
<accession>A0A927BHS9</accession>
<sequence length="281" mass="30905">MADSFPDFYHQKTDAELLFLVAHPEHYQPSLIDEARRELGRRGVPLPAPASPAAPPAVDERAARTISPTLLIVAALLVVGLGIGYWVKGPNAPAPPAPLAAPRKGPPRLTEVVTSVVPNYDGVVAKVVEQQLRRVPAAERAAATQAHQPLHQYRELVKRFWAAETQTEYVLEEARKGQPNAALPGHVEAVGATWRQWNKATVYSYKFGPAMADHLDLMMRVAQQQQEGLADLLLVANNPQAYENDKTRRRAADVSDLLSGLLPKSPVTGRPYKPMVRHIRL</sequence>
<protein>
    <submittedName>
        <fullName evidence="2">Uncharacterized protein</fullName>
    </submittedName>
</protein>
<dbReference type="EMBL" id="JACXAD010000033">
    <property type="protein sequence ID" value="MBD2770294.1"/>
    <property type="molecule type" value="Genomic_DNA"/>
</dbReference>
<keyword evidence="1" id="KW-0472">Membrane</keyword>
<gene>
    <name evidence="2" type="ORF">IC235_20600</name>
</gene>
<keyword evidence="1" id="KW-0812">Transmembrane</keyword>
<keyword evidence="1" id="KW-1133">Transmembrane helix</keyword>
<name>A0A927BHS9_9BACT</name>
<feature type="transmembrane region" description="Helical" evidence="1">
    <location>
        <begin position="69"/>
        <end position="87"/>
    </location>
</feature>
<dbReference type="RefSeq" id="WP_191007104.1">
    <property type="nucleotide sequence ID" value="NZ_JACXAD010000033.1"/>
</dbReference>
<evidence type="ECO:0000313" key="2">
    <source>
        <dbReference type="EMBL" id="MBD2770294.1"/>
    </source>
</evidence>
<dbReference type="AlphaFoldDB" id="A0A927BHS9"/>
<organism evidence="2 3">
    <name type="scientific">Hymenobacter montanus</name>
    <dbReference type="NCBI Taxonomy" id="2771359"/>
    <lineage>
        <taxon>Bacteria</taxon>
        <taxon>Pseudomonadati</taxon>
        <taxon>Bacteroidota</taxon>
        <taxon>Cytophagia</taxon>
        <taxon>Cytophagales</taxon>
        <taxon>Hymenobacteraceae</taxon>
        <taxon>Hymenobacter</taxon>
    </lineage>
</organism>
<dbReference type="Proteomes" id="UP000612233">
    <property type="component" value="Unassembled WGS sequence"/>
</dbReference>
<proteinExistence type="predicted"/>
<evidence type="ECO:0000256" key="1">
    <source>
        <dbReference type="SAM" id="Phobius"/>
    </source>
</evidence>
<evidence type="ECO:0000313" key="3">
    <source>
        <dbReference type="Proteomes" id="UP000612233"/>
    </source>
</evidence>